<proteinExistence type="predicted"/>
<dbReference type="OrthoDB" id="6752938at2759"/>
<evidence type="ECO:0000313" key="2">
    <source>
        <dbReference type="EMBL" id="GBM31874.1"/>
    </source>
</evidence>
<reference evidence="2 3" key="1">
    <citation type="journal article" date="2019" name="Sci. Rep.">
        <title>Orb-weaving spider Araneus ventricosus genome elucidates the spidroin gene catalogue.</title>
        <authorList>
            <person name="Kono N."/>
            <person name="Nakamura H."/>
            <person name="Ohtoshi R."/>
            <person name="Moran D.A.P."/>
            <person name="Shinohara A."/>
            <person name="Yoshida Y."/>
            <person name="Fujiwara M."/>
            <person name="Mori M."/>
            <person name="Tomita M."/>
            <person name="Arakawa K."/>
        </authorList>
    </citation>
    <scope>NUCLEOTIDE SEQUENCE [LARGE SCALE GENOMIC DNA]</scope>
</reference>
<comment type="caution">
    <text evidence="2">The sequence shown here is derived from an EMBL/GenBank/DDBJ whole genome shotgun (WGS) entry which is preliminary data.</text>
</comment>
<organism evidence="2 3">
    <name type="scientific">Araneus ventricosus</name>
    <name type="common">Orbweaver spider</name>
    <name type="synonym">Epeira ventricosa</name>
    <dbReference type="NCBI Taxonomy" id="182803"/>
    <lineage>
        <taxon>Eukaryota</taxon>
        <taxon>Metazoa</taxon>
        <taxon>Ecdysozoa</taxon>
        <taxon>Arthropoda</taxon>
        <taxon>Chelicerata</taxon>
        <taxon>Arachnida</taxon>
        <taxon>Araneae</taxon>
        <taxon>Araneomorphae</taxon>
        <taxon>Entelegynae</taxon>
        <taxon>Araneoidea</taxon>
        <taxon>Araneidae</taxon>
        <taxon>Araneus</taxon>
    </lineage>
</organism>
<evidence type="ECO:0000313" key="3">
    <source>
        <dbReference type="Proteomes" id="UP000499080"/>
    </source>
</evidence>
<feature type="compositionally biased region" description="Basic and acidic residues" evidence="1">
    <location>
        <begin position="22"/>
        <end position="36"/>
    </location>
</feature>
<gene>
    <name evidence="2" type="ORF">AVEN_183281_1</name>
</gene>
<name>A0A4Y2EVC6_ARAVE</name>
<keyword evidence="3" id="KW-1185">Reference proteome</keyword>
<dbReference type="EMBL" id="BGPR01000693">
    <property type="protein sequence ID" value="GBM31874.1"/>
    <property type="molecule type" value="Genomic_DNA"/>
</dbReference>
<accession>A0A4Y2EVC6</accession>
<feature type="region of interest" description="Disordered" evidence="1">
    <location>
        <begin position="1"/>
        <end position="36"/>
    </location>
</feature>
<dbReference type="AlphaFoldDB" id="A0A4Y2EVC6"/>
<dbReference type="Proteomes" id="UP000499080">
    <property type="component" value="Unassembled WGS sequence"/>
</dbReference>
<evidence type="ECO:0000256" key="1">
    <source>
        <dbReference type="SAM" id="MobiDB-lite"/>
    </source>
</evidence>
<protein>
    <recommendedName>
        <fullName evidence="4">TTF-type domain-containing protein</fullName>
    </recommendedName>
</protein>
<feature type="compositionally biased region" description="Basic residues" evidence="1">
    <location>
        <begin position="8"/>
        <end position="19"/>
    </location>
</feature>
<evidence type="ECO:0008006" key="4">
    <source>
        <dbReference type="Google" id="ProtNLM"/>
    </source>
</evidence>
<sequence length="192" mass="22230">MEVDKEKRKLRGSHYRQMQKKLLLEKNAKNTQKKESATVNLSLNADTVEADSGKETPAVTSKLAPLKKLSMVQHLLLNIPCFNCARKFLKCFKNRDFALFCGTDTVVDDAMKKQLIEEGFWHPGMEYKFPQSSKDNRSFQFNWLNRFNWLAYNEKEGGAYCKLCVIFAPDHNAEQTFISKPTRNIELQLKTI</sequence>